<dbReference type="Proteomes" id="UP000093000">
    <property type="component" value="Unassembled WGS sequence"/>
</dbReference>
<dbReference type="Gene3D" id="3.10.260.10">
    <property type="entry name" value="Transcription regulator HTH, APSES-type DNA-binding domain"/>
    <property type="match status" value="1"/>
</dbReference>
<dbReference type="SMART" id="SM01252">
    <property type="entry name" value="KilA-N"/>
    <property type="match status" value="1"/>
</dbReference>
<evidence type="ECO:0000313" key="8">
    <source>
        <dbReference type="Proteomes" id="UP000093000"/>
    </source>
</evidence>
<feature type="compositionally biased region" description="Polar residues" evidence="5">
    <location>
        <begin position="286"/>
        <end position="302"/>
    </location>
</feature>
<evidence type="ECO:0000256" key="1">
    <source>
        <dbReference type="ARBA" id="ARBA00007247"/>
    </source>
</evidence>
<dbReference type="PANTHER" id="PTHR47792">
    <property type="entry name" value="PROTEIN SOK2-RELATED"/>
    <property type="match status" value="1"/>
</dbReference>
<organism evidence="7 8">
    <name type="scientific">Choanephora cucurbitarum</name>
    <dbReference type="NCBI Taxonomy" id="101091"/>
    <lineage>
        <taxon>Eukaryota</taxon>
        <taxon>Fungi</taxon>
        <taxon>Fungi incertae sedis</taxon>
        <taxon>Mucoromycota</taxon>
        <taxon>Mucoromycotina</taxon>
        <taxon>Mucoromycetes</taxon>
        <taxon>Mucorales</taxon>
        <taxon>Mucorineae</taxon>
        <taxon>Choanephoraceae</taxon>
        <taxon>Choanephoroideae</taxon>
        <taxon>Choanephora</taxon>
    </lineage>
</organism>
<proteinExistence type="inferred from homology"/>
<sequence>MQSNPYQYENRNNNSYSPHSTRNEYEYYPHQERLIDSETLYSYFEGQNNTSYHSQQQWRRPTINLDLIDNDSNSHCTKSNVMKPLPPLHPAPTATTFMSHSDIHSCQPSTAYQKTSKYYSKCIGSSRPRLTATLWEDENVMYYQIDCRGICVARRQDNDMINGTKLLNVAGISRGKRDGILKNERGRVVVKVGAIHLKGVWIPLSRAKVLATQFHIFEDLYPLLSDHPVSYLYPSCIQQLYRMNSNVYRDRHIKHERLPAYTYDMHYLSKEKEHSTHINEREHIRQTSSSQIAQGSDMTLYP</sequence>
<dbReference type="InParanoid" id="A0A1C7NL73"/>
<evidence type="ECO:0000256" key="4">
    <source>
        <dbReference type="ARBA" id="ARBA00023163"/>
    </source>
</evidence>
<evidence type="ECO:0000313" key="7">
    <source>
        <dbReference type="EMBL" id="OBZ88044.1"/>
    </source>
</evidence>
<dbReference type="EMBL" id="LUGH01000179">
    <property type="protein sequence ID" value="OBZ88044.1"/>
    <property type="molecule type" value="Genomic_DNA"/>
</dbReference>
<comment type="similarity">
    <text evidence="1">Belongs to the EFG1/PHD1/stuA family.</text>
</comment>
<evidence type="ECO:0000256" key="5">
    <source>
        <dbReference type="SAM" id="MobiDB-lite"/>
    </source>
</evidence>
<feature type="compositionally biased region" description="Basic and acidic residues" evidence="5">
    <location>
        <begin position="272"/>
        <end position="285"/>
    </location>
</feature>
<keyword evidence="8" id="KW-1185">Reference proteome</keyword>
<dbReference type="PANTHER" id="PTHR47792:SF1">
    <property type="entry name" value="PROTEIN SOK2-RELATED"/>
    <property type="match status" value="1"/>
</dbReference>
<dbReference type="GO" id="GO:0003700">
    <property type="term" value="F:DNA-binding transcription factor activity"/>
    <property type="evidence" value="ECO:0007669"/>
    <property type="project" value="TreeGrafter"/>
</dbReference>
<dbReference type="GO" id="GO:0005634">
    <property type="term" value="C:nucleus"/>
    <property type="evidence" value="ECO:0007669"/>
    <property type="project" value="TreeGrafter"/>
</dbReference>
<dbReference type="OrthoDB" id="5407653at2759"/>
<dbReference type="Pfam" id="PF04383">
    <property type="entry name" value="KilA-N"/>
    <property type="match status" value="1"/>
</dbReference>
<feature type="domain" description="HTH APSES-type" evidence="6">
    <location>
        <begin position="129"/>
        <end position="235"/>
    </location>
</feature>
<dbReference type="AlphaFoldDB" id="A0A1C7NL73"/>
<keyword evidence="2" id="KW-0805">Transcription regulation</keyword>
<evidence type="ECO:0000256" key="2">
    <source>
        <dbReference type="ARBA" id="ARBA00023015"/>
    </source>
</evidence>
<protein>
    <submittedName>
        <fullName evidence="7">Cell pattern formation-associated protein stuA</fullName>
    </submittedName>
</protein>
<dbReference type="InterPro" id="IPR036887">
    <property type="entry name" value="HTH_APSES_sf"/>
</dbReference>
<accession>A0A1C7NL73</accession>
<evidence type="ECO:0000256" key="3">
    <source>
        <dbReference type="ARBA" id="ARBA00023125"/>
    </source>
</evidence>
<dbReference type="InterPro" id="IPR003163">
    <property type="entry name" value="Tscrpt_reg_HTH_APSES-type"/>
</dbReference>
<dbReference type="InterPro" id="IPR018004">
    <property type="entry name" value="KilA/APSES_HTH"/>
</dbReference>
<dbReference type="GO" id="GO:0045944">
    <property type="term" value="P:positive regulation of transcription by RNA polymerase II"/>
    <property type="evidence" value="ECO:0007669"/>
    <property type="project" value="TreeGrafter"/>
</dbReference>
<comment type="caution">
    <text evidence="7">The sequence shown here is derived from an EMBL/GenBank/DDBJ whole genome shotgun (WGS) entry which is preliminary data.</text>
</comment>
<feature type="region of interest" description="Disordered" evidence="5">
    <location>
        <begin position="1"/>
        <end position="22"/>
    </location>
</feature>
<evidence type="ECO:0000259" key="6">
    <source>
        <dbReference type="PROSITE" id="PS51299"/>
    </source>
</evidence>
<feature type="region of interest" description="Disordered" evidence="5">
    <location>
        <begin position="272"/>
        <end position="302"/>
    </location>
</feature>
<dbReference type="GO" id="GO:0043565">
    <property type="term" value="F:sequence-specific DNA binding"/>
    <property type="evidence" value="ECO:0007669"/>
    <property type="project" value="TreeGrafter"/>
</dbReference>
<name>A0A1C7NL73_9FUNG</name>
<dbReference type="PROSITE" id="PS51299">
    <property type="entry name" value="HTH_APSES"/>
    <property type="match status" value="1"/>
</dbReference>
<dbReference type="STRING" id="101091.A0A1C7NL73"/>
<feature type="compositionally biased region" description="Polar residues" evidence="5">
    <location>
        <begin position="1"/>
        <end position="20"/>
    </location>
</feature>
<keyword evidence="3" id="KW-0238">DNA-binding</keyword>
<gene>
    <name evidence="7" type="primary">stuA_1</name>
    <name evidence="7" type="ORF">A0J61_03899</name>
</gene>
<dbReference type="InterPro" id="IPR029790">
    <property type="entry name" value="EFG1/Phd1/StuA"/>
</dbReference>
<keyword evidence="4" id="KW-0804">Transcription</keyword>
<reference evidence="7 8" key="1">
    <citation type="submission" date="2016-03" db="EMBL/GenBank/DDBJ databases">
        <title>Choanephora cucurbitarum.</title>
        <authorList>
            <person name="Min B."/>
            <person name="Park H."/>
            <person name="Park J.-H."/>
            <person name="Shin H.-D."/>
            <person name="Choi I.-G."/>
        </authorList>
    </citation>
    <scope>NUCLEOTIDE SEQUENCE [LARGE SCALE GENOMIC DNA]</scope>
    <source>
        <strain evidence="7 8">KUS-F28377</strain>
    </source>
</reference>
<dbReference type="SUPFAM" id="SSF54616">
    <property type="entry name" value="DNA-binding domain of Mlu1-box binding protein MBP1"/>
    <property type="match status" value="1"/>
</dbReference>